<dbReference type="EMBL" id="FOND01000017">
    <property type="protein sequence ID" value="SFF56323.1"/>
    <property type="molecule type" value="Genomic_DNA"/>
</dbReference>
<dbReference type="GO" id="GO:0051082">
    <property type="term" value="F:unfolded protein binding"/>
    <property type="evidence" value="ECO:0007669"/>
    <property type="project" value="TreeGrafter"/>
</dbReference>
<protein>
    <recommendedName>
        <fullName evidence="3 4">Protein GrpE</fullName>
    </recommendedName>
    <alternativeName>
        <fullName evidence="3">HSP-70 cofactor</fullName>
    </alternativeName>
</protein>
<comment type="function">
    <text evidence="3 4">Participates actively in the response to hyperosmotic and heat shock by preventing the aggregation of stress-denatured proteins, in association with DnaK and GrpE. It is the nucleotide exchange factor for DnaK and may function as a thermosensor. Unfolded proteins bind initially to DnaJ; upon interaction with the DnaJ-bound protein, DnaK hydrolyzes its bound ATP, resulting in the formation of a stable complex. GrpE releases ADP from DnaK; ATP binding to DnaK triggers the release of the substrate protein, thus completing the reaction cycle. Several rounds of ATP-dependent interactions between DnaJ, DnaK and GrpE are required for fully efficient folding.</text>
</comment>
<dbReference type="PANTHER" id="PTHR21237">
    <property type="entry name" value="GRPE PROTEIN"/>
    <property type="match status" value="1"/>
</dbReference>
<dbReference type="InterPro" id="IPR013805">
    <property type="entry name" value="GrpE_CC"/>
</dbReference>
<feature type="region of interest" description="Disordered" evidence="6">
    <location>
        <begin position="1"/>
        <end position="78"/>
    </location>
</feature>
<dbReference type="PROSITE" id="PS01071">
    <property type="entry name" value="GRPE"/>
    <property type="match status" value="1"/>
</dbReference>
<feature type="compositionally biased region" description="Basic and acidic residues" evidence="6">
    <location>
        <begin position="1"/>
        <end position="20"/>
    </location>
</feature>
<keyword evidence="3" id="KW-0963">Cytoplasm</keyword>
<dbReference type="NCBIfam" id="NF010761">
    <property type="entry name" value="PRK14164.1"/>
    <property type="match status" value="1"/>
</dbReference>
<dbReference type="GO" id="GO:0006457">
    <property type="term" value="P:protein folding"/>
    <property type="evidence" value="ECO:0007669"/>
    <property type="project" value="InterPro"/>
</dbReference>
<dbReference type="Gene3D" id="3.90.20.20">
    <property type="match status" value="1"/>
</dbReference>
<gene>
    <name evidence="3" type="primary">grpE</name>
    <name evidence="7" type="ORF">SAMN05216574_11730</name>
</gene>
<keyword evidence="3 4" id="KW-0346">Stress response</keyword>
<evidence type="ECO:0000256" key="1">
    <source>
        <dbReference type="ARBA" id="ARBA00009054"/>
    </source>
</evidence>
<dbReference type="RefSeq" id="WP_092202112.1">
    <property type="nucleotide sequence ID" value="NZ_FOND01000017.1"/>
</dbReference>
<proteinExistence type="inferred from homology"/>
<dbReference type="PANTHER" id="PTHR21237:SF23">
    <property type="entry name" value="GRPE PROTEIN HOMOLOG, MITOCHONDRIAL"/>
    <property type="match status" value="1"/>
</dbReference>
<dbReference type="Pfam" id="PF01025">
    <property type="entry name" value="GrpE"/>
    <property type="match status" value="1"/>
</dbReference>
<evidence type="ECO:0000256" key="5">
    <source>
        <dbReference type="RuleBase" id="RU004478"/>
    </source>
</evidence>
<feature type="compositionally biased region" description="Low complexity" evidence="6">
    <location>
        <begin position="29"/>
        <end position="43"/>
    </location>
</feature>
<dbReference type="GO" id="GO:0000774">
    <property type="term" value="F:adenyl-nucleotide exchange factor activity"/>
    <property type="evidence" value="ECO:0007669"/>
    <property type="project" value="InterPro"/>
</dbReference>
<dbReference type="GO" id="GO:0051087">
    <property type="term" value="F:protein-folding chaperone binding"/>
    <property type="evidence" value="ECO:0007669"/>
    <property type="project" value="InterPro"/>
</dbReference>
<organism evidence="7 8">
    <name type="scientific">Blastococcus tunisiensis</name>
    <dbReference type="NCBI Taxonomy" id="1798228"/>
    <lineage>
        <taxon>Bacteria</taxon>
        <taxon>Bacillati</taxon>
        <taxon>Actinomycetota</taxon>
        <taxon>Actinomycetes</taxon>
        <taxon>Geodermatophilales</taxon>
        <taxon>Geodermatophilaceae</taxon>
        <taxon>Blastococcus</taxon>
    </lineage>
</organism>
<evidence type="ECO:0000256" key="6">
    <source>
        <dbReference type="SAM" id="MobiDB-lite"/>
    </source>
</evidence>
<evidence type="ECO:0000256" key="3">
    <source>
        <dbReference type="HAMAP-Rule" id="MF_01151"/>
    </source>
</evidence>
<comment type="subcellular location">
    <subcellularLocation>
        <location evidence="3">Cytoplasm</location>
    </subcellularLocation>
</comment>
<dbReference type="OrthoDB" id="5191115at2"/>
<name>A0A1I2JQU2_9ACTN</name>
<accession>A0A1I2JQU2</accession>
<reference evidence="8" key="1">
    <citation type="submission" date="2016-10" db="EMBL/GenBank/DDBJ databases">
        <authorList>
            <person name="Varghese N."/>
            <person name="Submissions S."/>
        </authorList>
    </citation>
    <scope>NUCLEOTIDE SEQUENCE [LARGE SCALE GENOMIC DNA]</scope>
    <source>
        <strain evidence="8">DSM 46838</strain>
    </source>
</reference>
<dbReference type="CDD" id="cd00446">
    <property type="entry name" value="GrpE"/>
    <property type="match status" value="1"/>
</dbReference>
<dbReference type="GO" id="GO:0005737">
    <property type="term" value="C:cytoplasm"/>
    <property type="evidence" value="ECO:0007669"/>
    <property type="project" value="UniProtKB-SubCell"/>
</dbReference>
<comment type="subunit">
    <text evidence="3">Homodimer.</text>
</comment>
<dbReference type="AlphaFoldDB" id="A0A1I2JQU2"/>
<evidence type="ECO:0000313" key="8">
    <source>
        <dbReference type="Proteomes" id="UP000198589"/>
    </source>
</evidence>
<dbReference type="HAMAP" id="MF_01151">
    <property type="entry name" value="GrpE"/>
    <property type="match status" value="1"/>
</dbReference>
<dbReference type="InterPro" id="IPR009012">
    <property type="entry name" value="GrpE_head"/>
</dbReference>
<evidence type="ECO:0000313" key="7">
    <source>
        <dbReference type="EMBL" id="SFF56323.1"/>
    </source>
</evidence>
<dbReference type="PRINTS" id="PR00773">
    <property type="entry name" value="GRPEPROTEIN"/>
</dbReference>
<keyword evidence="2 3" id="KW-0143">Chaperone</keyword>
<dbReference type="Gene3D" id="2.30.22.10">
    <property type="entry name" value="Head domain of nucleotide exchange factor GrpE"/>
    <property type="match status" value="1"/>
</dbReference>
<dbReference type="GO" id="GO:0042803">
    <property type="term" value="F:protein homodimerization activity"/>
    <property type="evidence" value="ECO:0007669"/>
    <property type="project" value="InterPro"/>
</dbReference>
<feature type="compositionally biased region" description="Low complexity" evidence="6">
    <location>
        <begin position="220"/>
        <end position="237"/>
    </location>
</feature>
<evidence type="ECO:0000256" key="4">
    <source>
        <dbReference type="RuleBase" id="RU000639"/>
    </source>
</evidence>
<keyword evidence="8" id="KW-1185">Reference proteome</keyword>
<sequence>MSERNEEAPRVVIRDKRRIDPTTGEVRVPAGDQPAGTGPAPTAAREEQMSEHETPVAEESAPAPQAAPATPPPAATAGDLEKQLAERTEDLQRVTAEYANYRRRVDRDRSLVVDQAAERFAVQLFPIVDDIERARDHDELTGGFKLVADRILGLLEGLGVEAFGTAGDPFDPALHEAVLHDTSPEVGVPTATTVLRQGFRRGDRVLRTAMVGVSEPEHPAPAAEPAAEPAPDEPAQN</sequence>
<evidence type="ECO:0000256" key="2">
    <source>
        <dbReference type="ARBA" id="ARBA00023186"/>
    </source>
</evidence>
<dbReference type="SUPFAM" id="SSF51064">
    <property type="entry name" value="Head domain of nucleotide exchange factor GrpE"/>
    <property type="match status" value="1"/>
</dbReference>
<dbReference type="STRING" id="1798228.SAMN05216574_11730"/>
<feature type="region of interest" description="Disordered" evidence="6">
    <location>
        <begin position="211"/>
        <end position="237"/>
    </location>
</feature>
<dbReference type="Proteomes" id="UP000198589">
    <property type="component" value="Unassembled WGS sequence"/>
</dbReference>
<comment type="similarity">
    <text evidence="1 3 5">Belongs to the GrpE family.</text>
</comment>
<dbReference type="InterPro" id="IPR000740">
    <property type="entry name" value="GrpE"/>
</dbReference>
<dbReference type="SUPFAM" id="SSF58014">
    <property type="entry name" value="Coiled-coil domain of nucleotide exchange factor GrpE"/>
    <property type="match status" value="1"/>
</dbReference>
<feature type="compositionally biased region" description="Basic and acidic residues" evidence="6">
    <location>
        <begin position="44"/>
        <end position="55"/>
    </location>
</feature>